<dbReference type="HOGENOM" id="CLU_2701084_0_0_10"/>
<sequence>MNKVTKGLLAGSIAATILSFLFYSSDINFQYEYFNGTNFLKIFLQLLAPLIAMAIYYWWRSRYKLKDFQDKED</sequence>
<keyword evidence="1" id="KW-1133">Transmembrane helix</keyword>
<keyword evidence="1" id="KW-0472">Membrane</keyword>
<dbReference type="RefSeq" id="WP_041496746.1">
    <property type="nucleotide sequence ID" value="NZ_AP014548.1"/>
</dbReference>
<dbReference type="KEGG" id="nmf:NMS_2260"/>
<reference evidence="2 3" key="1">
    <citation type="journal article" date="2014" name="Proc. Natl. Acad. Sci. U.S.A.">
        <title>Functional characterization of flavobacteria rhodopsins reveals a unique class of light-driven chloride pump in bacteria.</title>
        <authorList>
            <person name="Yoshizawa S."/>
            <person name="Kumagai Y."/>
            <person name="Kim H."/>
            <person name="Ogura Y."/>
            <person name="Hayashi T."/>
            <person name="Iwasaki W."/>
            <person name="DeLong E.F."/>
            <person name="Kogure K."/>
        </authorList>
    </citation>
    <scope>NUCLEOTIDE SEQUENCE [LARGE SCALE GENOMIC DNA]</scope>
    <source>
        <strain evidence="2 3">S1-08</strain>
    </source>
</reference>
<name>W8VRI1_9FLAO</name>
<protein>
    <submittedName>
        <fullName evidence="2">Uncharacterized protein</fullName>
    </submittedName>
</protein>
<evidence type="ECO:0000256" key="1">
    <source>
        <dbReference type="SAM" id="Phobius"/>
    </source>
</evidence>
<dbReference type="OrthoDB" id="9912242at2"/>
<dbReference type="Proteomes" id="UP000031760">
    <property type="component" value="Chromosome"/>
</dbReference>
<evidence type="ECO:0000313" key="3">
    <source>
        <dbReference type="Proteomes" id="UP000031760"/>
    </source>
</evidence>
<feature type="transmembrane region" description="Helical" evidence="1">
    <location>
        <begin position="39"/>
        <end position="59"/>
    </location>
</feature>
<dbReference type="EMBL" id="AP014548">
    <property type="protein sequence ID" value="BAO56269.1"/>
    <property type="molecule type" value="Genomic_DNA"/>
</dbReference>
<keyword evidence="1" id="KW-0812">Transmembrane</keyword>
<evidence type="ECO:0000313" key="2">
    <source>
        <dbReference type="EMBL" id="BAO56269.1"/>
    </source>
</evidence>
<organism evidence="2 3">
    <name type="scientific">Nonlabens marinus S1-08</name>
    <dbReference type="NCBI Taxonomy" id="1454201"/>
    <lineage>
        <taxon>Bacteria</taxon>
        <taxon>Pseudomonadati</taxon>
        <taxon>Bacteroidota</taxon>
        <taxon>Flavobacteriia</taxon>
        <taxon>Flavobacteriales</taxon>
        <taxon>Flavobacteriaceae</taxon>
        <taxon>Nonlabens</taxon>
    </lineage>
</organism>
<dbReference type="AlphaFoldDB" id="W8VRI1"/>
<feature type="transmembrane region" description="Helical" evidence="1">
    <location>
        <begin position="7"/>
        <end position="24"/>
    </location>
</feature>
<keyword evidence="3" id="KW-1185">Reference proteome</keyword>
<proteinExistence type="predicted"/>
<accession>W8VRI1</accession>
<gene>
    <name evidence="2" type="ORF">NMS_2260</name>
</gene>
<dbReference type="STRING" id="1454201.NMS_2260"/>